<dbReference type="Proteomes" id="UP000032266">
    <property type="component" value="Chromosome"/>
</dbReference>
<dbReference type="AlphaFoldDB" id="A0A0C5VGX1"/>
<evidence type="ECO:0000256" key="1">
    <source>
        <dbReference type="SAM" id="SignalP"/>
    </source>
</evidence>
<feature type="chain" id="PRO_5002183622" description="Lipoprotein" evidence="1">
    <location>
        <begin position="21"/>
        <end position="308"/>
    </location>
</feature>
<protein>
    <recommendedName>
        <fullName evidence="4">Lipoprotein</fullName>
    </recommendedName>
</protein>
<sequence>MTHQKLLLTAACFSIVTLTACNSSDSGDSDNFKRNLQMNLSDSTTQALLDDTLATNAGTTTSLSIAQGDLSADEISIRSLNNSSQVLARKMARTAFNQNDKSACDSGSVSVSISGDIADDETSGNVTAALVASNCRSYESSDGINIEGMINGSLSDSVSWQTSGSQFTALSSTSTGNLEITYVGDGSSDGHNYSFGFLYDLSDLNNSMSLNTVNNTLEVDANYSVYIEVYYETDNDKERVGGSMKVATLDSVIYDAPTTTSSLSHPVDGRIQVTAGGQTATVDFDQTDYTVTIGNVSNTYDYEDDTVF</sequence>
<feature type="signal peptide" evidence="1">
    <location>
        <begin position="1"/>
        <end position="20"/>
    </location>
</feature>
<dbReference type="HOGENOM" id="CLU_902438_0_0_6"/>
<proteinExistence type="predicted"/>
<dbReference type="EMBL" id="CP007142">
    <property type="protein sequence ID" value="AJQ92608.1"/>
    <property type="molecule type" value="Genomic_DNA"/>
</dbReference>
<name>A0A0C5VGX1_9GAMM</name>
<keyword evidence="3" id="KW-1185">Reference proteome</keyword>
<dbReference type="RefSeq" id="WP_044615630.1">
    <property type="nucleotide sequence ID" value="NZ_CP007142.1"/>
</dbReference>
<accession>A0A0C5VGX1</accession>
<evidence type="ECO:0000313" key="3">
    <source>
        <dbReference type="Proteomes" id="UP000032266"/>
    </source>
</evidence>
<reference evidence="2 3" key="1">
    <citation type="submission" date="2014-01" db="EMBL/GenBank/DDBJ databases">
        <title>Full genme sequencing of cellulolytic bacterium Gynuella sunshinyii YC6258T gen. nov., sp. nov.</title>
        <authorList>
            <person name="Khan H."/>
            <person name="Chung E.J."/>
            <person name="Chung Y.R."/>
        </authorList>
    </citation>
    <scope>NUCLEOTIDE SEQUENCE [LARGE SCALE GENOMIC DNA]</scope>
    <source>
        <strain evidence="2 3">YC6258</strain>
    </source>
</reference>
<keyword evidence="1" id="KW-0732">Signal</keyword>
<gene>
    <name evidence="2" type="ORF">YC6258_00558</name>
</gene>
<dbReference type="PROSITE" id="PS51257">
    <property type="entry name" value="PROKAR_LIPOPROTEIN"/>
    <property type="match status" value="1"/>
</dbReference>
<evidence type="ECO:0008006" key="4">
    <source>
        <dbReference type="Google" id="ProtNLM"/>
    </source>
</evidence>
<evidence type="ECO:0000313" key="2">
    <source>
        <dbReference type="EMBL" id="AJQ92608.1"/>
    </source>
</evidence>
<organism evidence="2 3">
    <name type="scientific">Gynuella sunshinyii YC6258</name>
    <dbReference type="NCBI Taxonomy" id="1445510"/>
    <lineage>
        <taxon>Bacteria</taxon>
        <taxon>Pseudomonadati</taxon>
        <taxon>Pseudomonadota</taxon>
        <taxon>Gammaproteobacteria</taxon>
        <taxon>Oceanospirillales</taxon>
        <taxon>Saccharospirillaceae</taxon>
        <taxon>Gynuella</taxon>
    </lineage>
</organism>
<dbReference type="KEGG" id="gsn:YC6258_00558"/>